<dbReference type="Proteomes" id="UP000240357">
    <property type="component" value="Unassembled WGS sequence"/>
</dbReference>
<comment type="caution">
    <text evidence="2">The sequence shown here is derived from an EMBL/GenBank/DDBJ whole genome shotgun (WGS) entry which is preliminary data.</text>
</comment>
<dbReference type="Pfam" id="PF06439">
    <property type="entry name" value="3keto-disac_hyd"/>
    <property type="match status" value="1"/>
</dbReference>
<dbReference type="EMBL" id="PYFT01000001">
    <property type="protein sequence ID" value="PSR54767.1"/>
    <property type="molecule type" value="Genomic_DNA"/>
</dbReference>
<evidence type="ECO:0000313" key="2">
    <source>
        <dbReference type="EMBL" id="PSR54767.1"/>
    </source>
</evidence>
<name>A0A2T2YGX7_9BACT</name>
<keyword evidence="3" id="KW-1185">Reference proteome</keyword>
<dbReference type="AlphaFoldDB" id="A0A2T2YGX7"/>
<accession>A0A2T2YGX7</accession>
<evidence type="ECO:0000259" key="1">
    <source>
        <dbReference type="PROSITE" id="PS51820"/>
    </source>
</evidence>
<protein>
    <recommendedName>
        <fullName evidence="1">PA14 domain-containing protein</fullName>
    </recommendedName>
</protein>
<gene>
    <name evidence="2" type="ORF">AHMF7605_15265</name>
</gene>
<dbReference type="InterPro" id="IPR010496">
    <property type="entry name" value="AL/BT2_dom"/>
</dbReference>
<dbReference type="OrthoDB" id="938897at2"/>
<feature type="domain" description="PA14" evidence="1">
    <location>
        <begin position="254"/>
        <end position="404"/>
    </location>
</feature>
<dbReference type="PROSITE" id="PS51820">
    <property type="entry name" value="PA14"/>
    <property type="match status" value="1"/>
</dbReference>
<dbReference type="RefSeq" id="WP_106930744.1">
    <property type="nucleotide sequence ID" value="NZ_PYFT01000001.1"/>
</dbReference>
<dbReference type="GO" id="GO:0016787">
    <property type="term" value="F:hydrolase activity"/>
    <property type="evidence" value="ECO:0007669"/>
    <property type="project" value="InterPro"/>
</dbReference>
<proteinExistence type="predicted"/>
<reference evidence="2 3" key="1">
    <citation type="submission" date="2018-03" db="EMBL/GenBank/DDBJ databases">
        <title>Adhaeribacter sp. HMF7605 Genome sequencing and assembly.</title>
        <authorList>
            <person name="Kang H."/>
            <person name="Kang J."/>
            <person name="Cha I."/>
            <person name="Kim H."/>
            <person name="Joh K."/>
        </authorList>
    </citation>
    <scope>NUCLEOTIDE SEQUENCE [LARGE SCALE GENOMIC DNA]</scope>
    <source>
        <strain evidence="2 3">HMF7605</strain>
    </source>
</reference>
<evidence type="ECO:0000313" key="3">
    <source>
        <dbReference type="Proteomes" id="UP000240357"/>
    </source>
</evidence>
<sequence>MKFKINLKIILPLLCSLWWQYEGTAQTSTNAATLTPIALTDLSAFKPVSNNWKLAKDVFFDPIKGGNGKTTAGTGILVNTPGKSNNGHLFTTMEHGDIELELDFMMAKGSNAGVYLQGRYEVQMFDSWGEKDPKYSDAGAIYQRWDEKRGPGREGYEGHPPLVNVSKAPGLWQHYRIIFRAPRFNAQGQKIENARFVEVYQNGVLVQKNIEVTGPTRAAAFEDEKPLGPLMIQGDHGAVAIRNIKYQSYGTEEVKLIDLKLTSYDNIKALTDFTTQAPTAEMDIDVLAHLAPATRDQFAGKITGTIQVPTSGDYNFNLNLAWIPMDTNPNYINGAGELTIGDKKVLTVTGKTGVATGTVKLAAGTYPLTLFYFKSSSYWYARRNDIILSVSGPGVALTTLKSPLKVVEPVGAITVAVEDEPVMQRGFLEHMGKKRTHVLSVGEPGGANYAVDVSRGQFLQVWRGNFLETTPMWYGRGETQLEVPMGSVTPFPAKPSLTFLADQNAAWPDSNAAYNNLGYDISKAGRPVFKYTLGNATIRETLEPEDNGRKLTHTFTVTPGQEKQAIWCRVAEGSTITKLPNGLYAIGDKEYFVQLIDKEKPVIRKTAQNTEEMLLPVKAKEATGVVKYAIVW</sequence>
<dbReference type="Gene3D" id="2.60.120.560">
    <property type="entry name" value="Exo-inulinase, domain 1"/>
    <property type="match status" value="1"/>
</dbReference>
<dbReference type="InterPro" id="IPR037524">
    <property type="entry name" value="PA14/GLEYA"/>
</dbReference>
<organism evidence="2 3">
    <name type="scientific">Adhaeribacter arboris</name>
    <dbReference type="NCBI Taxonomy" id="2072846"/>
    <lineage>
        <taxon>Bacteria</taxon>
        <taxon>Pseudomonadati</taxon>
        <taxon>Bacteroidota</taxon>
        <taxon>Cytophagia</taxon>
        <taxon>Cytophagales</taxon>
        <taxon>Hymenobacteraceae</taxon>
        <taxon>Adhaeribacter</taxon>
    </lineage>
</organism>